<organism evidence="1 2">
    <name type="scientific">Xyrichtys novacula</name>
    <name type="common">Pearly razorfish</name>
    <name type="synonym">Hemipteronotus novacula</name>
    <dbReference type="NCBI Taxonomy" id="13765"/>
    <lineage>
        <taxon>Eukaryota</taxon>
        <taxon>Metazoa</taxon>
        <taxon>Chordata</taxon>
        <taxon>Craniata</taxon>
        <taxon>Vertebrata</taxon>
        <taxon>Euteleostomi</taxon>
        <taxon>Actinopterygii</taxon>
        <taxon>Neopterygii</taxon>
        <taxon>Teleostei</taxon>
        <taxon>Neoteleostei</taxon>
        <taxon>Acanthomorphata</taxon>
        <taxon>Eupercaria</taxon>
        <taxon>Labriformes</taxon>
        <taxon>Labridae</taxon>
        <taxon>Xyrichtys</taxon>
    </lineage>
</organism>
<dbReference type="EMBL" id="OY660875">
    <property type="protein sequence ID" value="CAJ1069309.1"/>
    <property type="molecule type" value="Genomic_DNA"/>
</dbReference>
<accession>A0AAV1G9H2</accession>
<gene>
    <name evidence="1" type="ORF">XNOV1_A031869</name>
</gene>
<protein>
    <submittedName>
        <fullName evidence="1">Uncharacterized protein</fullName>
    </submittedName>
</protein>
<evidence type="ECO:0000313" key="1">
    <source>
        <dbReference type="EMBL" id="CAJ1069309.1"/>
    </source>
</evidence>
<proteinExistence type="predicted"/>
<dbReference type="AlphaFoldDB" id="A0AAV1G9H2"/>
<dbReference type="Proteomes" id="UP001178508">
    <property type="component" value="Chromosome 12"/>
</dbReference>
<evidence type="ECO:0000313" key="2">
    <source>
        <dbReference type="Proteomes" id="UP001178508"/>
    </source>
</evidence>
<keyword evidence="2" id="KW-1185">Reference proteome</keyword>
<reference evidence="1" key="1">
    <citation type="submission" date="2023-08" db="EMBL/GenBank/DDBJ databases">
        <authorList>
            <person name="Alioto T."/>
            <person name="Alioto T."/>
            <person name="Gomez Garrido J."/>
        </authorList>
    </citation>
    <scope>NUCLEOTIDE SEQUENCE</scope>
</reference>
<sequence>MLPLCSCSISPKVFVHPSCDDRVDTEVTSALRPLTRGVLKAKASLVTLGVGGHSRVKHRPDDQHSEGVRPGKCHFVATRGI</sequence>
<name>A0AAV1G9H2_XYRNO</name>